<dbReference type="GeneID" id="109477087"/>
<accession>A0A6P4ZVP0</accession>
<gene>
    <name evidence="2" type="primary">LOC109477087</name>
</gene>
<name>A0A6P4ZVP0_BRABE</name>
<dbReference type="RefSeq" id="XP_019633686.1">
    <property type="nucleotide sequence ID" value="XM_019778127.1"/>
</dbReference>
<dbReference type="AlphaFoldDB" id="A0A6P4ZVP0"/>
<keyword evidence="1" id="KW-1185">Reference proteome</keyword>
<organism evidence="1 2">
    <name type="scientific">Branchiostoma belcheri</name>
    <name type="common">Amphioxus</name>
    <dbReference type="NCBI Taxonomy" id="7741"/>
    <lineage>
        <taxon>Eukaryota</taxon>
        <taxon>Metazoa</taxon>
        <taxon>Chordata</taxon>
        <taxon>Cephalochordata</taxon>
        <taxon>Leptocardii</taxon>
        <taxon>Amphioxiformes</taxon>
        <taxon>Branchiostomatidae</taxon>
        <taxon>Branchiostoma</taxon>
    </lineage>
</organism>
<dbReference type="KEGG" id="bbel:109477087"/>
<dbReference type="OrthoDB" id="10639126at2759"/>
<evidence type="ECO:0000313" key="2">
    <source>
        <dbReference type="RefSeq" id="XP_019633686.1"/>
    </source>
</evidence>
<protein>
    <submittedName>
        <fullName evidence="2">Uncharacterized protein LOC109477087</fullName>
    </submittedName>
</protein>
<proteinExistence type="predicted"/>
<sequence length="329" mass="37270">MSLRAVNTSMLMPQALQNAMTDAMSTVDDVKLSKLSSIMRVTLDKARDKRQKAKPKPPQPVPVLVPCDCAWSWLMGPHMHLQYVFTGGRPQPEGARPPPKVSYFRTLLNELKLVSEVGELVFNVYEFAFDFVEWVLIKYLAENPEKQIAIKKACPVEWAKIDSKLTFVKEKMESIDQKFEEAMEIVEMAVNLDNDSETERALQRYKSIQSDIHPVFDTCIECLKKAEGVLETLNHKIEEMRKSYKDRATKITLFASIAAGVAGCRLEGMREKISIAALALVASLGCIGFAVRQRNELGNDLTYYNTKMNLIMEIDLRRRKLADGPPSKH</sequence>
<evidence type="ECO:0000313" key="1">
    <source>
        <dbReference type="Proteomes" id="UP000515135"/>
    </source>
</evidence>
<reference evidence="2" key="1">
    <citation type="submission" date="2025-08" db="UniProtKB">
        <authorList>
            <consortium name="RefSeq"/>
        </authorList>
    </citation>
    <scope>IDENTIFICATION</scope>
    <source>
        <tissue evidence="2">Gonad</tissue>
    </source>
</reference>
<dbReference type="Proteomes" id="UP000515135">
    <property type="component" value="Unplaced"/>
</dbReference>